<reference evidence="2" key="2">
    <citation type="submission" date="2015-06" db="UniProtKB">
        <authorList>
            <consortium name="EnsemblMetazoa"/>
        </authorList>
    </citation>
    <scope>IDENTIFICATION</scope>
</reference>
<evidence type="ECO:0000256" key="1">
    <source>
        <dbReference type="SAM" id="MobiDB-lite"/>
    </source>
</evidence>
<feature type="compositionally biased region" description="Basic and acidic residues" evidence="1">
    <location>
        <begin position="1"/>
        <end position="18"/>
    </location>
</feature>
<accession>T1H4Z3</accession>
<protein>
    <submittedName>
        <fullName evidence="2">Uncharacterized protein</fullName>
    </submittedName>
</protein>
<feature type="region of interest" description="Disordered" evidence="1">
    <location>
        <begin position="1"/>
        <end position="79"/>
    </location>
</feature>
<dbReference type="AlphaFoldDB" id="T1H4Z3"/>
<dbReference type="EnsemblMetazoa" id="MESCA011366-RA">
    <property type="protein sequence ID" value="MESCA011366-PA"/>
    <property type="gene ID" value="MESCA011366"/>
</dbReference>
<dbReference type="EMBL" id="CAQQ02384485">
    <property type="status" value="NOT_ANNOTATED_CDS"/>
    <property type="molecule type" value="Genomic_DNA"/>
</dbReference>
<feature type="compositionally biased region" description="Basic and acidic residues" evidence="1">
    <location>
        <begin position="32"/>
        <end position="41"/>
    </location>
</feature>
<organism evidence="2 3">
    <name type="scientific">Megaselia scalaris</name>
    <name type="common">Humpbacked fly</name>
    <name type="synonym">Phora scalaris</name>
    <dbReference type="NCBI Taxonomy" id="36166"/>
    <lineage>
        <taxon>Eukaryota</taxon>
        <taxon>Metazoa</taxon>
        <taxon>Ecdysozoa</taxon>
        <taxon>Arthropoda</taxon>
        <taxon>Hexapoda</taxon>
        <taxon>Insecta</taxon>
        <taxon>Pterygota</taxon>
        <taxon>Neoptera</taxon>
        <taxon>Endopterygota</taxon>
        <taxon>Diptera</taxon>
        <taxon>Brachycera</taxon>
        <taxon>Muscomorpha</taxon>
        <taxon>Platypezoidea</taxon>
        <taxon>Phoridae</taxon>
        <taxon>Megaseliini</taxon>
        <taxon>Megaselia</taxon>
    </lineage>
</organism>
<evidence type="ECO:0000313" key="2">
    <source>
        <dbReference type="EnsemblMetazoa" id="MESCA011366-PA"/>
    </source>
</evidence>
<name>T1H4Z3_MEGSC</name>
<reference evidence="3" key="1">
    <citation type="submission" date="2013-02" db="EMBL/GenBank/DDBJ databases">
        <authorList>
            <person name="Hughes D."/>
        </authorList>
    </citation>
    <scope>NUCLEOTIDE SEQUENCE</scope>
    <source>
        <strain>Durham</strain>
        <strain evidence="3">NC isolate 2 -- Noor lab</strain>
    </source>
</reference>
<dbReference type="HOGENOM" id="CLU_2608746_0_0_1"/>
<dbReference type="Proteomes" id="UP000015102">
    <property type="component" value="Unassembled WGS sequence"/>
</dbReference>
<sequence>MILEKVRFDESRNTDKNSTKINSFGKGSVEAKSSKDSKTKDSGSSQSKSRSDVVPKGSSSKDFSNDKESRSKVFLTRKY</sequence>
<dbReference type="EMBL" id="CAQQ02384486">
    <property type="status" value="NOT_ANNOTATED_CDS"/>
    <property type="molecule type" value="Genomic_DNA"/>
</dbReference>
<evidence type="ECO:0000313" key="3">
    <source>
        <dbReference type="Proteomes" id="UP000015102"/>
    </source>
</evidence>
<proteinExistence type="predicted"/>
<keyword evidence="3" id="KW-1185">Reference proteome</keyword>